<evidence type="ECO:0000256" key="2">
    <source>
        <dbReference type="ARBA" id="ARBA00012552"/>
    </source>
</evidence>
<dbReference type="PROSITE" id="PS51194">
    <property type="entry name" value="HELICASE_CTER"/>
    <property type="match status" value="1"/>
</dbReference>
<dbReference type="CDD" id="cd18787">
    <property type="entry name" value="SF2_C_DEAD"/>
    <property type="match status" value="1"/>
</dbReference>
<dbReference type="SMART" id="SM00490">
    <property type="entry name" value="HELICc"/>
    <property type="match status" value="1"/>
</dbReference>
<keyword evidence="7" id="KW-0067">ATP-binding</keyword>
<dbReference type="Pfam" id="PF00271">
    <property type="entry name" value="Helicase_C"/>
    <property type="match status" value="1"/>
</dbReference>
<dbReference type="RefSeq" id="XP_040666601.1">
    <property type="nucleotide sequence ID" value="XM_040809059.1"/>
</dbReference>
<dbReference type="SMART" id="SM00487">
    <property type="entry name" value="DEXDc"/>
    <property type="match status" value="1"/>
</dbReference>
<comment type="catalytic activity">
    <reaction evidence="10">
        <text>ATP + H2O = ADP + phosphate + H(+)</text>
        <dbReference type="Rhea" id="RHEA:13065"/>
        <dbReference type="ChEBI" id="CHEBI:15377"/>
        <dbReference type="ChEBI" id="CHEBI:15378"/>
        <dbReference type="ChEBI" id="CHEBI:30616"/>
        <dbReference type="ChEBI" id="CHEBI:43474"/>
        <dbReference type="ChEBI" id="CHEBI:456216"/>
        <dbReference type="EC" id="3.6.4.13"/>
    </reaction>
</comment>
<evidence type="ECO:0000256" key="1">
    <source>
        <dbReference type="ARBA" id="ARBA00004123"/>
    </source>
</evidence>
<evidence type="ECO:0000256" key="9">
    <source>
        <dbReference type="ARBA" id="ARBA00023242"/>
    </source>
</evidence>
<dbReference type="GO" id="GO:0006364">
    <property type="term" value="P:rRNA processing"/>
    <property type="evidence" value="ECO:0007669"/>
    <property type="project" value="UniProtKB-KW"/>
</dbReference>
<dbReference type="GO" id="GO:0003724">
    <property type="term" value="F:RNA helicase activity"/>
    <property type="evidence" value="ECO:0007669"/>
    <property type="project" value="UniProtKB-EC"/>
</dbReference>
<dbReference type="EC" id="3.6.4.13" evidence="2"/>
<dbReference type="OrthoDB" id="1191041at2759"/>
<keyword evidence="9" id="KW-0539">Nucleus</keyword>
<keyword evidence="4" id="KW-0547">Nucleotide-binding</keyword>
<comment type="subcellular location">
    <subcellularLocation>
        <location evidence="1">Nucleus</location>
    </subcellularLocation>
</comment>
<evidence type="ECO:0000313" key="15">
    <source>
        <dbReference type="EMBL" id="OJJ00839.1"/>
    </source>
</evidence>
<evidence type="ECO:0000259" key="14">
    <source>
        <dbReference type="PROSITE" id="PS51195"/>
    </source>
</evidence>
<dbReference type="InterPro" id="IPR027417">
    <property type="entry name" value="P-loop_NTPase"/>
</dbReference>
<keyword evidence="16" id="KW-1185">Reference proteome</keyword>
<dbReference type="PROSITE" id="PS51195">
    <property type="entry name" value="Q_MOTIF"/>
    <property type="match status" value="1"/>
</dbReference>
<evidence type="ECO:0000256" key="3">
    <source>
        <dbReference type="ARBA" id="ARBA00022517"/>
    </source>
</evidence>
<dbReference type="InterPro" id="IPR011545">
    <property type="entry name" value="DEAD/DEAH_box_helicase_dom"/>
</dbReference>
<dbReference type="EMBL" id="KV878127">
    <property type="protein sequence ID" value="OJJ00839.1"/>
    <property type="molecule type" value="Genomic_DNA"/>
</dbReference>
<feature type="domain" description="Helicase C-terminal" evidence="13">
    <location>
        <begin position="225"/>
        <end position="372"/>
    </location>
</feature>
<organism evidence="15 16">
    <name type="scientific">Aspergillus versicolor CBS 583.65</name>
    <dbReference type="NCBI Taxonomy" id="1036611"/>
    <lineage>
        <taxon>Eukaryota</taxon>
        <taxon>Fungi</taxon>
        <taxon>Dikarya</taxon>
        <taxon>Ascomycota</taxon>
        <taxon>Pezizomycotina</taxon>
        <taxon>Eurotiomycetes</taxon>
        <taxon>Eurotiomycetidae</taxon>
        <taxon>Eurotiales</taxon>
        <taxon>Aspergillaceae</taxon>
        <taxon>Aspergillus</taxon>
        <taxon>Aspergillus subgen. Nidulantes</taxon>
    </lineage>
</organism>
<dbReference type="AlphaFoldDB" id="A0A1L9PH42"/>
<dbReference type="STRING" id="1036611.A0A1L9PH42"/>
<evidence type="ECO:0000256" key="5">
    <source>
        <dbReference type="ARBA" id="ARBA00022801"/>
    </source>
</evidence>
<dbReference type="GO" id="GO:0003723">
    <property type="term" value="F:RNA binding"/>
    <property type="evidence" value="ECO:0007669"/>
    <property type="project" value="UniProtKB-KW"/>
</dbReference>
<dbReference type="GO" id="GO:0005634">
    <property type="term" value="C:nucleus"/>
    <property type="evidence" value="ECO:0007669"/>
    <property type="project" value="UniProtKB-SubCell"/>
</dbReference>
<feature type="domain" description="Helicase ATP-binding" evidence="12">
    <location>
        <begin position="36"/>
        <end position="206"/>
    </location>
</feature>
<evidence type="ECO:0000256" key="6">
    <source>
        <dbReference type="ARBA" id="ARBA00022806"/>
    </source>
</evidence>
<sequence>MEQPKTFKDLGVIDPLCEACDTLGYDAPTPIQEQAISAALHGRDLLCMAEPDSGTTVAFVLPILQALMISPQPLHSLILVPTSELVLEVSQVVENLGTAILVRCTVLIEGSDMAMQQTALRQDPHIIVSTPQCMLQHLEHTSGFSLRILKYLVLYGADQLVDLDSGPILDRILAMLPPKATYLFAATISDKVDSLQRSVLSNPIRASVSTEQTASQSYIFTPANQKDFYLVYLLQQRPGQTGLLYTQKRATAQKVMRMLQYIGFHAISIHGQLSDGARLAALNGFWAGSWNLLVLTGAAGQGLRIPSVDFVVHYDLPDGAGDYNRRVGRASVGGGGTVISFVTQYEVEAWLRIENGIGTRVDELEINRDEVMLFDEQVMMAQSVAERALSP</sequence>
<feature type="domain" description="DEAD-box RNA helicase Q" evidence="14">
    <location>
        <begin position="5"/>
        <end position="33"/>
    </location>
</feature>
<dbReference type="GeneID" id="63724570"/>
<feature type="short sequence motif" description="Q motif" evidence="11">
    <location>
        <begin position="5"/>
        <end position="33"/>
    </location>
</feature>
<dbReference type="GO" id="GO:0016787">
    <property type="term" value="F:hydrolase activity"/>
    <property type="evidence" value="ECO:0007669"/>
    <property type="project" value="UniProtKB-KW"/>
</dbReference>
<dbReference type="InterPro" id="IPR014014">
    <property type="entry name" value="RNA_helicase_DEAD_Q_motif"/>
</dbReference>
<dbReference type="GO" id="GO:0005829">
    <property type="term" value="C:cytosol"/>
    <property type="evidence" value="ECO:0007669"/>
    <property type="project" value="TreeGrafter"/>
</dbReference>
<keyword evidence="6" id="KW-0347">Helicase</keyword>
<proteinExistence type="predicted"/>
<evidence type="ECO:0000256" key="10">
    <source>
        <dbReference type="ARBA" id="ARBA00047984"/>
    </source>
</evidence>
<dbReference type="InterPro" id="IPR014001">
    <property type="entry name" value="Helicase_ATP-bd"/>
</dbReference>
<dbReference type="PANTHER" id="PTHR47959">
    <property type="entry name" value="ATP-DEPENDENT RNA HELICASE RHLE-RELATED"/>
    <property type="match status" value="1"/>
</dbReference>
<keyword evidence="3" id="KW-0690">Ribosome biogenesis</keyword>
<dbReference type="PROSITE" id="PS51192">
    <property type="entry name" value="HELICASE_ATP_BIND_1"/>
    <property type="match status" value="1"/>
</dbReference>
<evidence type="ECO:0000259" key="12">
    <source>
        <dbReference type="PROSITE" id="PS51192"/>
    </source>
</evidence>
<dbReference type="GO" id="GO:0005524">
    <property type="term" value="F:ATP binding"/>
    <property type="evidence" value="ECO:0007669"/>
    <property type="project" value="UniProtKB-KW"/>
</dbReference>
<evidence type="ECO:0000256" key="7">
    <source>
        <dbReference type="ARBA" id="ARBA00022840"/>
    </source>
</evidence>
<dbReference type="Gene3D" id="3.40.50.300">
    <property type="entry name" value="P-loop containing nucleotide triphosphate hydrolases"/>
    <property type="match status" value="2"/>
</dbReference>
<accession>A0A1L9PH42</accession>
<evidence type="ECO:0000313" key="16">
    <source>
        <dbReference type="Proteomes" id="UP000184073"/>
    </source>
</evidence>
<keyword evidence="8" id="KW-0694">RNA-binding</keyword>
<dbReference type="Pfam" id="PF00270">
    <property type="entry name" value="DEAD"/>
    <property type="match status" value="1"/>
</dbReference>
<dbReference type="Proteomes" id="UP000184073">
    <property type="component" value="Unassembled WGS sequence"/>
</dbReference>
<evidence type="ECO:0000256" key="11">
    <source>
        <dbReference type="PROSITE-ProRule" id="PRU00552"/>
    </source>
</evidence>
<protein>
    <recommendedName>
        <fullName evidence="2">RNA helicase</fullName>
        <ecNumber evidence="2">3.6.4.13</ecNumber>
    </recommendedName>
</protein>
<evidence type="ECO:0000259" key="13">
    <source>
        <dbReference type="PROSITE" id="PS51194"/>
    </source>
</evidence>
<dbReference type="SUPFAM" id="SSF52540">
    <property type="entry name" value="P-loop containing nucleoside triphosphate hydrolases"/>
    <property type="match status" value="1"/>
</dbReference>
<dbReference type="InterPro" id="IPR001650">
    <property type="entry name" value="Helicase_C-like"/>
</dbReference>
<name>A0A1L9PH42_ASPVE</name>
<evidence type="ECO:0000256" key="4">
    <source>
        <dbReference type="ARBA" id="ARBA00022741"/>
    </source>
</evidence>
<evidence type="ECO:0000256" key="8">
    <source>
        <dbReference type="ARBA" id="ARBA00022884"/>
    </source>
</evidence>
<dbReference type="VEuPathDB" id="FungiDB:ASPVEDRAFT_190158"/>
<reference evidence="16" key="1">
    <citation type="journal article" date="2017" name="Genome Biol.">
        <title>Comparative genomics reveals high biological diversity and specific adaptations in the industrially and medically important fungal genus Aspergillus.</title>
        <authorList>
            <person name="de Vries R.P."/>
            <person name="Riley R."/>
            <person name="Wiebenga A."/>
            <person name="Aguilar-Osorio G."/>
            <person name="Amillis S."/>
            <person name="Uchima C.A."/>
            <person name="Anderluh G."/>
            <person name="Asadollahi M."/>
            <person name="Askin M."/>
            <person name="Barry K."/>
            <person name="Battaglia E."/>
            <person name="Bayram O."/>
            <person name="Benocci T."/>
            <person name="Braus-Stromeyer S.A."/>
            <person name="Caldana C."/>
            <person name="Canovas D."/>
            <person name="Cerqueira G.C."/>
            <person name="Chen F."/>
            <person name="Chen W."/>
            <person name="Choi C."/>
            <person name="Clum A."/>
            <person name="Dos Santos R.A."/>
            <person name="Damasio A.R."/>
            <person name="Diallinas G."/>
            <person name="Emri T."/>
            <person name="Fekete E."/>
            <person name="Flipphi M."/>
            <person name="Freyberg S."/>
            <person name="Gallo A."/>
            <person name="Gournas C."/>
            <person name="Habgood R."/>
            <person name="Hainaut M."/>
            <person name="Harispe M.L."/>
            <person name="Henrissat B."/>
            <person name="Hilden K.S."/>
            <person name="Hope R."/>
            <person name="Hossain A."/>
            <person name="Karabika E."/>
            <person name="Karaffa L."/>
            <person name="Karanyi Z."/>
            <person name="Krasevec N."/>
            <person name="Kuo A."/>
            <person name="Kusch H."/>
            <person name="LaButti K."/>
            <person name="Lagendijk E.L."/>
            <person name="Lapidus A."/>
            <person name="Levasseur A."/>
            <person name="Lindquist E."/>
            <person name="Lipzen A."/>
            <person name="Logrieco A.F."/>
            <person name="MacCabe A."/>
            <person name="Maekelae M.R."/>
            <person name="Malavazi I."/>
            <person name="Melin P."/>
            <person name="Meyer V."/>
            <person name="Mielnichuk N."/>
            <person name="Miskei M."/>
            <person name="Molnar A.P."/>
            <person name="Mule G."/>
            <person name="Ngan C.Y."/>
            <person name="Orejas M."/>
            <person name="Orosz E."/>
            <person name="Ouedraogo J.P."/>
            <person name="Overkamp K.M."/>
            <person name="Park H.-S."/>
            <person name="Perrone G."/>
            <person name="Piumi F."/>
            <person name="Punt P.J."/>
            <person name="Ram A.F."/>
            <person name="Ramon A."/>
            <person name="Rauscher S."/>
            <person name="Record E."/>
            <person name="Riano-Pachon D.M."/>
            <person name="Robert V."/>
            <person name="Roehrig J."/>
            <person name="Ruller R."/>
            <person name="Salamov A."/>
            <person name="Salih N.S."/>
            <person name="Samson R.A."/>
            <person name="Sandor E."/>
            <person name="Sanguinetti M."/>
            <person name="Schuetze T."/>
            <person name="Sepcic K."/>
            <person name="Shelest E."/>
            <person name="Sherlock G."/>
            <person name="Sophianopoulou V."/>
            <person name="Squina F.M."/>
            <person name="Sun H."/>
            <person name="Susca A."/>
            <person name="Todd R.B."/>
            <person name="Tsang A."/>
            <person name="Unkles S.E."/>
            <person name="van de Wiele N."/>
            <person name="van Rossen-Uffink D."/>
            <person name="Oliveira J.V."/>
            <person name="Vesth T.C."/>
            <person name="Visser J."/>
            <person name="Yu J.-H."/>
            <person name="Zhou M."/>
            <person name="Andersen M.R."/>
            <person name="Archer D.B."/>
            <person name="Baker S.E."/>
            <person name="Benoit I."/>
            <person name="Brakhage A.A."/>
            <person name="Braus G.H."/>
            <person name="Fischer R."/>
            <person name="Frisvad J.C."/>
            <person name="Goldman G.H."/>
            <person name="Houbraken J."/>
            <person name="Oakley B."/>
            <person name="Pocsi I."/>
            <person name="Scazzocchio C."/>
            <person name="Seiboth B."/>
            <person name="vanKuyk P.A."/>
            <person name="Wortman J."/>
            <person name="Dyer P.S."/>
            <person name="Grigoriev I.V."/>
        </authorList>
    </citation>
    <scope>NUCLEOTIDE SEQUENCE [LARGE SCALE GENOMIC DNA]</scope>
    <source>
        <strain evidence="16">CBS 583.65</strain>
    </source>
</reference>
<gene>
    <name evidence="15" type="ORF">ASPVEDRAFT_190158</name>
</gene>
<dbReference type="InterPro" id="IPR050079">
    <property type="entry name" value="DEAD_box_RNA_helicase"/>
</dbReference>
<dbReference type="PANTHER" id="PTHR47959:SF24">
    <property type="entry name" value="ATP-DEPENDENT RNA HELICASE"/>
    <property type="match status" value="1"/>
</dbReference>
<keyword evidence="5" id="KW-0378">Hydrolase</keyword>